<comment type="caution">
    <text evidence="1">The sequence shown here is derived from an EMBL/GenBank/DDBJ whole genome shotgun (WGS) entry which is preliminary data.</text>
</comment>
<keyword evidence="2" id="KW-1185">Reference proteome</keyword>
<dbReference type="Proteomes" id="UP001396334">
    <property type="component" value="Unassembled WGS sequence"/>
</dbReference>
<reference evidence="1 2" key="1">
    <citation type="journal article" date="2024" name="G3 (Bethesda)">
        <title>Genome assembly of Hibiscus sabdariffa L. provides insights into metabolisms of medicinal natural products.</title>
        <authorList>
            <person name="Kim T."/>
        </authorList>
    </citation>
    <scope>NUCLEOTIDE SEQUENCE [LARGE SCALE GENOMIC DNA]</scope>
    <source>
        <strain evidence="1">TK-2024</strain>
        <tissue evidence="1">Old leaves</tissue>
    </source>
</reference>
<accession>A0ABR2QMD2</accession>
<proteinExistence type="predicted"/>
<dbReference type="EMBL" id="JBBPBN010000035">
    <property type="protein sequence ID" value="KAK9001823.1"/>
    <property type="molecule type" value="Genomic_DNA"/>
</dbReference>
<evidence type="ECO:0000313" key="2">
    <source>
        <dbReference type="Proteomes" id="UP001396334"/>
    </source>
</evidence>
<sequence>MAPKAGATIFGSTSASACPFADSPTTALSSVKTEDYLQCLHQFQRRNRIYKEEQRKLRAAARKDKKGA</sequence>
<dbReference type="PROSITE" id="PS51257">
    <property type="entry name" value="PROKAR_LIPOPROTEIN"/>
    <property type="match status" value="1"/>
</dbReference>
<protein>
    <submittedName>
        <fullName evidence="1">Uncharacterized protein</fullName>
    </submittedName>
</protein>
<organism evidence="1 2">
    <name type="scientific">Hibiscus sabdariffa</name>
    <name type="common">roselle</name>
    <dbReference type="NCBI Taxonomy" id="183260"/>
    <lineage>
        <taxon>Eukaryota</taxon>
        <taxon>Viridiplantae</taxon>
        <taxon>Streptophyta</taxon>
        <taxon>Embryophyta</taxon>
        <taxon>Tracheophyta</taxon>
        <taxon>Spermatophyta</taxon>
        <taxon>Magnoliopsida</taxon>
        <taxon>eudicotyledons</taxon>
        <taxon>Gunneridae</taxon>
        <taxon>Pentapetalae</taxon>
        <taxon>rosids</taxon>
        <taxon>malvids</taxon>
        <taxon>Malvales</taxon>
        <taxon>Malvaceae</taxon>
        <taxon>Malvoideae</taxon>
        <taxon>Hibiscus</taxon>
    </lineage>
</organism>
<name>A0ABR2QMD2_9ROSI</name>
<gene>
    <name evidence="1" type="ORF">V6N11_024521</name>
</gene>
<evidence type="ECO:0000313" key="1">
    <source>
        <dbReference type="EMBL" id="KAK9001823.1"/>
    </source>
</evidence>